<evidence type="ECO:0000256" key="2">
    <source>
        <dbReference type="HAMAP-Rule" id="MF_00795"/>
    </source>
</evidence>
<dbReference type="HAMAP" id="MF_00795">
    <property type="entry name" value="CutC"/>
    <property type="match status" value="1"/>
</dbReference>
<dbReference type="InterPro" id="IPR005627">
    <property type="entry name" value="CutC-like"/>
</dbReference>
<dbReference type="EMBL" id="NFKP01000008">
    <property type="protein sequence ID" value="OUP69682.1"/>
    <property type="molecule type" value="Genomic_DNA"/>
</dbReference>
<comment type="similarity">
    <text evidence="1 2">Belongs to the CutC family.</text>
</comment>
<comment type="caution">
    <text evidence="2">Once thought to be involved in copper homeostasis, experiments in E.coli have shown this is not the case.</text>
</comment>
<protein>
    <recommendedName>
        <fullName evidence="2">PF03932 family protein CutC</fullName>
    </recommendedName>
</protein>
<keyword evidence="2" id="KW-0963">Cytoplasm</keyword>
<dbReference type="PANTHER" id="PTHR12598">
    <property type="entry name" value="COPPER HOMEOSTASIS PROTEIN CUTC"/>
    <property type="match status" value="1"/>
</dbReference>
<evidence type="ECO:0000256" key="1">
    <source>
        <dbReference type="ARBA" id="ARBA00007768"/>
    </source>
</evidence>
<dbReference type="InterPro" id="IPR036822">
    <property type="entry name" value="CutC-like_dom_sf"/>
</dbReference>
<dbReference type="SUPFAM" id="SSF110395">
    <property type="entry name" value="CutC-like"/>
    <property type="match status" value="1"/>
</dbReference>
<gene>
    <name evidence="2" type="primary">cutC</name>
    <name evidence="3" type="ORF">B5F11_08555</name>
</gene>
<evidence type="ECO:0000313" key="3">
    <source>
        <dbReference type="EMBL" id="OUP69682.1"/>
    </source>
</evidence>
<comment type="subcellular location">
    <subcellularLocation>
        <location evidence="2">Cytoplasm</location>
    </subcellularLocation>
</comment>
<proteinExistence type="inferred from homology"/>
<dbReference type="Pfam" id="PF03932">
    <property type="entry name" value="CutC"/>
    <property type="match status" value="1"/>
</dbReference>
<dbReference type="PANTHER" id="PTHR12598:SF0">
    <property type="entry name" value="COPPER HOMEOSTASIS PROTEIN CUTC HOMOLOG"/>
    <property type="match status" value="1"/>
</dbReference>
<dbReference type="Proteomes" id="UP000196386">
    <property type="component" value="Unassembled WGS sequence"/>
</dbReference>
<comment type="caution">
    <text evidence="3">The sequence shown here is derived from an EMBL/GenBank/DDBJ whole genome shotgun (WGS) entry which is preliminary data.</text>
</comment>
<evidence type="ECO:0000313" key="4">
    <source>
        <dbReference type="Proteomes" id="UP000196386"/>
    </source>
</evidence>
<sequence length="257" mass="27743">MEQGGGQVEQIQIEVCCGSVEDCKKAQRADADRIELVQAHTLGGLTPSAGEVAMAKRAVDIPVMAIIRPRMAGFYYSEDDFDAMCFDARHLLELGADGIVFGFLSPDGSLDYERCARFVELARGKQTVFHRAIDITRDPFNAVERLARLGVTRILTSGFSAGSYDGRAQIGALQKQFGDRIEIMAGGGITEQNIAALIKESGVRHVHFGGTARFADPSCSYRPGIAFGASELPPDDCYIAVDESRVRAMASAARTMA</sequence>
<reference evidence="4" key="1">
    <citation type="submission" date="2017-04" db="EMBL/GenBank/DDBJ databases">
        <title>Function of individual gut microbiota members based on whole genome sequencing of pure cultures obtained from chicken caecum.</title>
        <authorList>
            <person name="Medvecky M."/>
            <person name="Cejkova D."/>
            <person name="Polansky O."/>
            <person name="Karasova D."/>
            <person name="Kubasova T."/>
            <person name="Cizek A."/>
            <person name="Rychlik I."/>
        </authorList>
    </citation>
    <scope>NUCLEOTIDE SEQUENCE [LARGE SCALE GENOMIC DNA]</scope>
    <source>
        <strain evidence="4">An175</strain>
    </source>
</reference>
<accession>A0A1Y4N4U5</accession>
<dbReference type="GO" id="GO:0005737">
    <property type="term" value="C:cytoplasm"/>
    <property type="evidence" value="ECO:0007669"/>
    <property type="project" value="UniProtKB-SubCell"/>
</dbReference>
<dbReference type="Gene3D" id="3.20.20.380">
    <property type="entry name" value="Copper homeostasis (CutC) domain"/>
    <property type="match status" value="1"/>
</dbReference>
<name>A0A1Y4N4U5_9FIRM</name>
<dbReference type="AlphaFoldDB" id="A0A1Y4N4U5"/>
<dbReference type="GO" id="GO:0005507">
    <property type="term" value="F:copper ion binding"/>
    <property type="evidence" value="ECO:0007669"/>
    <property type="project" value="TreeGrafter"/>
</dbReference>
<organism evidence="3 4">
    <name type="scientific">Anaerotruncus colihominis</name>
    <dbReference type="NCBI Taxonomy" id="169435"/>
    <lineage>
        <taxon>Bacteria</taxon>
        <taxon>Bacillati</taxon>
        <taxon>Bacillota</taxon>
        <taxon>Clostridia</taxon>
        <taxon>Eubacteriales</taxon>
        <taxon>Oscillospiraceae</taxon>
        <taxon>Anaerotruncus</taxon>
    </lineage>
</organism>